<dbReference type="Proteomes" id="UP001596037">
    <property type="component" value="Unassembled WGS sequence"/>
</dbReference>
<sequence>MPTSSIMLRLASAACLVLTGLTAHADGGRAMPGAVPPAYGAECASCHMAYPPGLLPAPSWQRLMAGLDRHFGTDASLDAATVQHLSRWLQANAGTGQRAGAEPPQDRITRSPWFERKHRKVDAATWKLASVRTASNCAACHSGAERGSFDEHALRMPAGLAPGQQRAWND</sequence>
<evidence type="ECO:0000313" key="2">
    <source>
        <dbReference type="EMBL" id="MFC5497188.1"/>
    </source>
</evidence>
<protein>
    <submittedName>
        <fullName evidence="2">Diheme cytochrome c</fullName>
    </submittedName>
</protein>
<evidence type="ECO:0000256" key="1">
    <source>
        <dbReference type="SAM" id="SignalP"/>
    </source>
</evidence>
<accession>A0ABW0NC92</accession>
<dbReference type="RefSeq" id="WP_376849209.1">
    <property type="nucleotide sequence ID" value="NZ_JBHSMF010000005.1"/>
</dbReference>
<keyword evidence="3" id="KW-1185">Reference proteome</keyword>
<dbReference type="InterPro" id="IPR036280">
    <property type="entry name" value="Multihaem_cyt_sf"/>
</dbReference>
<dbReference type="EMBL" id="JBHSMF010000005">
    <property type="protein sequence ID" value="MFC5497188.1"/>
    <property type="molecule type" value="Genomic_DNA"/>
</dbReference>
<proteinExistence type="predicted"/>
<dbReference type="Pfam" id="PF09626">
    <property type="entry name" value="DHC"/>
    <property type="match status" value="1"/>
</dbReference>
<evidence type="ECO:0000313" key="3">
    <source>
        <dbReference type="Proteomes" id="UP001596037"/>
    </source>
</evidence>
<gene>
    <name evidence="2" type="ORF">ACFPOE_06555</name>
</gene>
<feature type="chain" id="PRO_5047068241" evidence="1">
    <location>
        <begin position="26"/>
        <end position="170"/>
    </location>
</feature>
<organism evidence="2 3">
    <name type="scientific">Caenimonas terrae</name>
    <dbReference type="NCBI Taxonomy" id="696074"/>
    <lineage>
        <taxon>Bacteria</taxon>
        <taxon>Pseudomonadati</taxon>
        <taxon>Pseudomonadota</taxon>
        <taxon>Betaproteobacteria</taxon>
        <taxon>Burkholderiales</taxon>
        <taxon>Comamonadaceae</taxon>
        <taxon>Caenimonas</taxon>
    </lineage>
</organism>
<feature type="signal peptide" evidence="1">
    <location>
        <begin position="1"/>
        <end position="25"/>
    </location>
</feature>
<keyword evidence="1" id="KW-0732">Signal</keyword>
<comment type="caution">
    <text evidence="2">The sequence shown here is derived from an EMBL/GenBank/DDBJ whole genome shotgun (WGS) entry which is preliminary data.</text>
</comment>
<name>A0ABW0NC92_9BURK</name>
<dbReference type="SUPFAM" id="SSF48695">
    <property type="entry name" value="Multiheme cytochromes"/>
    <property type="match status" value="1"/>
</dbReference>
<dbReference type="InterPro" id="IPR018588">
    <property type="entry name" value="Dihaem_cytochrome-c"/>
</dbReference>
<reference evidence="3" key="1">
    <citation type="journal article" date="2019" name="Int. J. Syst. Evol. Microbiol.">
        <title>The Global Catalogue of Microorganisms (GCM) 10K type strain sequencing project: providing services to taxonomists for standard genome sequencing and annotation.</title>
        <authorList>
            <consortium name="The Broad Institute Genomics Platform"/>
            <consortium name="The Broad Institute Genome Sequencing Center for Infectious Disease"/>
            <person name="Wu L."/>
            <person name="Ma J."/>
        </authorList>
    </citation>
    <scope>NUCLEOTIDE SEQUENCE [LARGE SCALE GENOMIC DNA]</scope>
    <source>
        <strain evidence="3">CCUG 57401</strain>
    </source>
</reference>